<sequence>MTNYSDLENGRFRNPILFADYSDPDVIRVGDTYYMTASSFNYTPGLPILISHDLVNWKLVNYAIQNIAEERFNIPRHSEGVWAPAIRYHDGMFYIYYGMPDEGYYVVRTTDPLGKWEDPVCILEGKGLIDSCPFWDDDGKAYVIHGYAKSRIGFKSILGIFEMSSDGLKAISEDHFIFDGNDPKNPAVTIEGPKVYKRDGYYYIWAPAGGVKYGYQVVLRSRDIHGPYEIKEVMHTGNTVINGPHQGGLVDTVNGDEWFIHFQDRGLYGRICHLQPVHWENGWPVVGVNADDNGVGEPVYEMDKPDTGISDEPAYLQASDLFYDGTPGLMWQWLGNHNESFYGTVEHHETRDKESELFKHGCRRGLRLNALNPSGEKEPVIWKSANVLTQKIIYPLFKADIKVDATGLLPGDRTGVCMTGGQYMAAYIESKDNAYVVKVIESYGGDLDKKERVIGEYSFGDICKKYGCSIEEGLKNIRFSMLFDNDNVENSDDLFFKNVDDNENAPVLRIYLKLNDDTDLLKAVDLNVQYTPSDHTWVGAKIGIFALTSTVSSNADNSGYADFISVDVTKI</sequence>
<dbReference type="InterPro" id="IPR023296">
    <property type="entry name" value="Glyco_hydro_beta-prop_sf"/>
</dbReference>
<comment type="similarity">
    <text evidence="1 6">Belongs to the glycosyl hydrolase 43 family.</text>
</comment>
<dbReference type="RefSeq" id="WP_013280976.1">
    <property type="nucleotide sequence ID" value="NC_014387.1"/>
</dbReference>
<feature type="active site" description="Proton donor" evidence="4">
    <location>
        <position position="191"/>
    </location>
</feature>
<dbReference type="Proteomes" id="UP000001299">
    <property type="component" value="Chromosome 1"/>
</dbReference>
<dbReference type="eggNOG" id="COG3507">
    <property type="taxonomic scope" value="Bacteria"/>
</dbReference>
<name>E0RV52_BUTPB</name>
<evidence type="ECO:0000256" key="6">
    <source>
        <dbReference type="RuleBase" id="RU361187"/>
    </source>
</evidence>
<dbReference type="AlphaFoldDB" id="E0RV52"/>
<organism evidence="7 8">
    <name type="scientific">Butyrivibrio proteoclasticus (strain ATCC 51982 / DSM 14932 / B316)</name>
    <name type="common">Clostridium proteoclasticum</name>
    <dbReference type="NCBI Taxonomy" id="515622"/>
    <lineage>
        <taxon>Bacteria</taxon>
        <taxon>Bacillati</taxon>
        <taxon>Bacillota</taxon>
        <taxon>Clostridia</taxon>
        <taxon>Lachnospirales</taxon>
        <taxon>Lachnospiraceae</taxon>
        <taxon>Butyrivibrio</taxon>
    </lineage>
</organism>
<evidence type="ECO:0000256" key="5">
    <source>
        <dbReference type="PIRSR" id="PIRSR606710-2"/>
    </source>
</evidence>
<evidence type="ECO:0000256" key="1">
    <source>
        <dbReference type="ARBA" id="ARBA00009865"/>
    </source>
</evidence>
<dbReference type="CDD" id="cd09001">
    <property type="entry name" value="GH43_FsAxh1-like"/>
    <property type="match status" value="1"/>
</dbReference>
<dbReference type="CAZy" id="GH43">
    <property type="family name" value="Glycoside Hydrolase Family 43"/>
</dbReference>
<dbReference type="Pfam" id="PF04616">
    <property type="entry name" value="Glyco_hydro_43"/>
    <property type="match status" value="1"/>
</dbReference>
<dbReference type="InterPro" id="IPR051795">
    <property type="entry name" value="Glycosyl_Hydrlase_43"/>
</dbReference>
<dbReference type="PANTHER" id="PTHR42812:SF12">
    <property type="entry name" value="BETA-XYLOSIDASE-RELATED"/>
    <property type="match status" value="1"/>
</dbReference>
<evidence type="ECO:0000256" key="3">
    <source>
        <dbReference type="ARBA" id="ARBA00023295"/>
    </source>
</evidence>
<dbReference type="PANTHER" id="PTHR42812">
    <property type="entry name" value="BETA-XYLOSIDASE"/>
    <property type="match status" value="1"/>
</dbReference>
<evidence type="ECO:0000256" key="2">
    <source>
        <dbReference type="ARBA" id="ARBA00022801"/>
    </source>
</evidence>
<dbReference type="STRING" id="515622.bpr_I1585"/>
<evidence type="ECO:0000313" key="7">
    <source>
        <dbReference type="EMBL" id="ADL34322.1"/>
    </source>
</evidence>
<dbReference type="SUPFAM" id="SSF75005">
    <property type="entry name" value="Arabinanase/levansucrase/invertase"/>
    <property type="match status" value="1"/>
</dbReference>
<accession>E0RV52</accession>
<dbReference type="EMBL" id="CP001810">
    <property type="protein sequence ID" value="ADL34322.1"/>
    <property type="molecule type" value="Genomic_DNA"/>
</dbReference>
<feature type="active site" description="Proton acceptor" evidence="4">
    <location>
        <position position="23"/>
    </location>
</feature>
<keyword evidence="2 6" id="KW-0378">Hydrolase</keyword>
<evidence type="ECO:0000313" key="8">
    <source>
        <dbReference type="Proteomes" id="UP000001299"/>
    </source>
</evidence>
<feature type="site" description="Important for catalytic activity, responsible for pKa modulation of the active site Glu and correct orientation of both the proton donor and substrate" evidence="5">
    <location>
        <position position="130"/>
    </location>
</feature>
<dbReference type="GO" id="GO:0005975">
    <property type="term" value="P:carbohydrate metabolic process"/>
    <property type="evidence" value="ECO:0007669"/>
    <property type="project" value="InterPro"/>
</dbReference>
<dbReference type="Gene3D" id="2.60.120.200">
    <property type="match status" value="1"/>
</dbReference>
<evidence type="ECO:0000256" key="4">
    <source>
        <dbReference type="PIRSR" id="PIRSR606710-1"/>
    </source>
</evidence>
<gene>
    <name evidence="7" type="primary">xsa43C</name>
    <name evidence="7" type="ordered locus">bpr_I1585</name>
</gene>
<keyword evidence="8" id="KW-1185">Reference proteome</keyword>
<reference evidence="7 8" key="1">
    <citation type="journal article" date="2010" name="PLoS ONE">
        <title>The glycobiome of the rumen bacterium Butyrivibrio proteoclasticus B316(T) highlights adaptation to a polysaccharide-rich environment.</title>
        <authorList>
            <person name="Kelly W.J."/>
            <person name="Leahy S.C."/>
            <person name="Altermann E."/>
            <person name="Yeoman C.J."/>
            <person name="Dunne J.C."/>
            <person name="Kong Z."/>
            <person name="Pacheco D.M."/>
            <person name="Li D."/>
            <person name="Noel S.J."/>
            <person name="Moon C.D."/>
            <person name="Cookson A.L."/>
            <person name="Attwood G.T."/>
        </authorList>
    </citation>
    <scope>NUCLEOTIDE SEQUENCE [LARGE SCALE GENOMIC DNA]</scope>
    <source>
        <strain evidence="8">ATCC 51982 / DSM 14932 / B316</strain>
    </source>
</reference>
<dbReference type="GO" id="GO:0009044">
    <property type="term" value="F:xylan 1,4-beta-xylosidase activity"/>
    <property type="evidence" value="ECO:0007669"/>
    <property type="project" value="UniProtKB-EC"/>
</dbReference>
<dbReference type="KEGG" id="bpb:bpr_I1585"/>
<keyword evidence="3 6" id="KW-0326">Glycosidase</keyword>
<proteinExistence type="inferred from homology"/>
<dbReference type="InterPro" id="IPR006710">
    <property type="entry name" value="Glyco_hydro_43"/>
</dbReference>
<dbReference type="HOGENOM" id="CLU_016508_1_0_9"/>
<dbReference type="SUPFAM" id="SSF49899">
    <property type="entry name" value="Concanavalin A-like lectins/glucanases"/>
    <property type="match status" value="1"/>
</dbReference>
<protein>
    <submittedName>
        <fullName evidence="7">Xylosidase/arabinofuranosidase Xsa43C</fullName>
        <ecNumber evidence="7">3.2.1.37</ecNumber>
    </submittedName>
</protein>
<dbReference type="Gene3D" id="2.115.10.20">
    <property type="entry name" value="Glycosyl hydrolase domain, family 43"/>
    <property type="match status" value="1"/>
</dbReference>
<dbReference type="InterPro" id="IPR013320">
    <property type="entry name" value="ConA-like_dom_sf"/>
</dbReference>
<dbReference type="EC" id="3.2.1.37" evidence="7"/>